<evidence type="ECO:0000313" key="2">
    <source>
        <dbReference type="Proteomes" id="UP000246806"/>
    </source>
</evidence>
<proteinExistence type="predicted"/>
<accession>A0A2S0CSL3</accession>
<reference evidence="1 2" key="1">
    <citation type="submission" date="2016-10" db="EMBL/GenBank/DDBJ databases">
        <title>Complete Genome Sequence of Bacillus Phage BCP12.</title>
        <authorList>
            <person name="Ghosh K."/>
            <person name="Kim K.-P."/>
        </authorList>
    </citation>
    <scope>NUCLEOTIDE SEQUENCE [LARGE SCALE GENOMIC DNA]</scope>
</reference>
<gene>
    <name evidence="1" type="ORF">BCP12_048</name>
</gene>
<dbReference type="Proteomes" id="UP000246806">
    <property type="component" value="Genome"/>
</dbReference>
<protein>
    <submittedName>
        <fullName evidence="1">Uncharacterized protein</fullName>
    </submittedName>
</protein>
<dbReference type="EMBL" id="KX987999">
    <property type="protein sequence ID" value="AQN32469.1"/>
    <property type="molecule type" value="Genomic_DNA"/>
</dbReference>
<sequence>MKELYFNIENGECVPAYTCLPSHRAIISGSKVHRIEVSFNISNITRNGYDWFLNQVEDEYLSWEEKHPHLMVSLKKLALEMSLRYPLKHSNFEPDNHRFPFVVAWVNGMRYTAAHFIQKENN</sequence>
<organism evidence="1 2">
    <name type="scientific">Bacillus phage BCP12</name>
    <dbReference type="NCBI Taxonomy" id="1913122"/>
    <lineage>
        <taxon>Viruses</taxon>
        <taxon>Duplodnaviria</taxon>
        <taxon>Heunggongvirae</taxon>
        <taxon>Uroviricota</taxon>
        <taxon>Caudoviricetes</taxon>
        <taxon>Herelleviridae</taxon>
        <taxon>Bastillevirinae</taxon>
        <taxon>Tsarbombavirus</taxon>
        <taxon>Tsarbombavirus BCP78</taxon>
    </lineage>
</organism>
<evidence type="ECO:0000313" key="1">
    <source>
        <dbReference type="EMBL" id="AQN32469.1"/>
    </source>
</evidence>
<name>A0A2S0CSL3_9CAUD</name>